<evidence type="ECO:0000313" key="2">
    <source>
        <dbReference type="Proteomes" id="UP000752292"/>
    </source>
</evidence>
<organism evidence="1 2">
    <name type="scientific">Tectimicrobiota bacterium</name>
    <dbReference type="NCBI Taxonomy" id="2528274"/>
    <lineage>
        <taxon>Bacteria</taxon>
        <taxon>Pseudomonadati</taxon>
        <taxon>Nitrospinota/Tectimicrobiota group</taxon>
        <taxon>Candidatus Tectimicrobiota</taxon>
    </lineage>
</organism>
<evidence type="ECO:0000313" key="1">
    <source>
        <dbReference type="EMBL" id="MBI4252398.1"/>
    </source>
</evidence>
<name>A0A933E9S8_UNCTE</name>
<accession>A0A933E9S8</accession>
<reference evidence="1" key="1">
    <citation type="submission" date="2020-07" db="EMBL/GenBank/DDBJ databases">
        <title>Huge and variable diversity of episymbiotic CPR bacteria and DPANN archaea in groundwater ecosystems.</title>
        <authorList>
            <person name="He C.Y."/>
            <person name="Keren R."/>
            <person name="Whittaker M."/>
            <person name="Farag I.F."/>
            <person name="Doudna J."/>
            <person name="Cate J.H.D."/>
            <person name="Banfield J.F."/>
        </authorList>
    </citation>
    <scope>NUCLEOTIDE SEQUENCE</scope>
    <source>
        <strain evidence="1">NC_groundwater_1370_Ag_S-0.2um_69_93</strain>
    </source>
</reference>
<dbReference type="EMBL" id="JACQRX010000350">
    <property type="protein sequence ID" value="MBI4252398.1"/>
    <property type="molecule type" value="Genomic_DNA"/>
</dbReference>
<protein>
    <submittedName>
        <fullName evidence="1">Uncharacterized protein</fullName>
    </submittedName>
</protein>
<dbReference type="Proteomes" id="UP000752292">
    <property type="component" value="Unassembled WGS sequence"/>
</dbReference>
<dbReference type="Gene3D" id="3.40.30.10">
    <property type="entry name" value="Glutaredoxin"/>
    <property type="match status" value="1"/>
</dbReference>
<dbReference type="InterPro" id="IPR036249">
    <property type="entry name" value="Thioredoxin-like_sf"/>
</dbReference>
<dbReference type="AlphaFoldDB" id="A0A933E9S8"/>
<sequence length="187" mass="21134">RAFPLEIINGRPAPRHIVDQEWPLVAVQEPLCPCRPFPHEEFLRTTLPAFEAYESAFAQDPARARRFDLALRRGFFFEGRRIDEPEVVLAVAAEAGLDPAPIRADLEASARRERVMEDYRESMRLRDERGLPMTSPTFILPSGEAVHNPYASPKRIEGGKLVEVLPPPCCGEAVYEGFRQILRRAVG</sequence>
<comment type="caution">
    <text evidence="1">The sequence shown here is derived from an EMBL/GenBank/DDBJ whole genome shotgun (WGS) entry which is preliminary data.</text>
</comment>
<feature type="non-terminal residue" evidence="1">
    <location>
        <position position="1"/>
    </location>
</feature>
<dbReference type="SUPFAM" id="SSF52833">
    <property type="entry name" value="Thioredoxin-like"/>
    <property type="match status" value="1"/>
</dbReference>
<gene>
    <name evidence="1" type="ORF">HY618_08050</name>
</gene>
<proteinExistence type="predicted"/>